<comment type="caution">
    <text evidence="2">The sequence shown here is derived from an EMBL/GenBank/DDBJ whole genome shotgun (WGS) entry which is preliminary data.</text>
</comment>
<feature type="signal peptide" evidence="1">
    <location>
        <begin position="1"/>
        <end position="15"/>
    </location>
</feature>
<name>A0AAN8QYY0_9TELE</name>
<evidence type="ECO:0000256" key="1">
    <source>
        <dbReference type="SAM" id="SignalP"/>
    </source>
</evidence>
<protein>
    <recommendedName>
        <fullName evidence="4">Secreted protein</fullName>
    </recommendedName>
</protein>
<dbReference type="AlphaFoldDB" id="A0AAN8QYY0"/>
<proteinExistence type="predicted"/>
<gene>
    <name evidence="2" type="ORF">J4Q44_G00237120</name>
</gene>
<dbReference type="EMBL" id="JAGTTL010000021">
    <property type="protein sequence ID" value="KAK6306787.1"/>
    <property type="molecule type" value="Genomic_DNA"/>
</dbReference>
<evidence type="ECO:0008006" key="4">
    <source>
        <dbReference type="Google" id="ProtNLM"/>
    </source>
</evidence>
<feature type="chain" id="PRO_5042961368" description="Secreted protein" evidence="1">
    <location>
        <begin position="16"/>
        <end position="123"/>
    </location>
</feature>
<keyword evidence="1" id="KW-0732">Signal</keyword>
<evidence type="ECO:0000313" key="3">
    <source>
        <dbReference type="Proteomes" id="UP001356427"/>
    </source>
</evidence>
<accession>A0AAN8QYY0</accession>
<reference evidence="2 3" key="1">
    <citation type="submission" date="2021-04" db="EMBL/GenBank/DDBJ databases">
        <authorList>
            <person name="De Guttry C."/>
            <person name="Zahm M."/>
            <person name="Klopp C."/>
            <person name="Cabau C."/>
            <person name="Louis A."/>
            <person name="Berthelot C."/>
            <person name="Parey E."/>
            <person name="Roest Crollius H."/>
            <person name="Montfort J."/>
            <person name="Robinson-Rechavi M."/>
            <person name="Bucao C."/>
            <person name="Bouchez O."/>
            <person name="Gislard M."/>
            <person name="Lluch J."/>
            <person name="Milhes M."/>
            <person name="Lampietro C."/>
            <person name="Lopez Roques C."/>
            <person name="Donnadieu C."/>
            <person name="Braasch I."/>
            <person name="Desvignes T."/>
            <person name="Postlethwait J."/>
            <person name="Bobe J."/>
            <person name="Wedekind C."/>
            <person name="Guiguen Y."/>
        </authorList>
    </citation>
    <scope>NUCLEOTIDE SEQUENCE [LARGE SCALE GENOMIC DNA]</scope>
    <source>
        <strain evidence="2">Cs_M1</strain>
        <tissue evidence="2">Blood</tissue>
    </source>
</reference>
<organism evidence="2 3">
    <name type="scientific">Coregonus suidteri</name>
    <dbReference type="NCBI Taxonomy" id="861788"/>
    <lineage>
        <taxon>Eukaryota</taxon>
        <taxon>Metazoa</taxon>
        <taxon>Chordata</taxon>
        <taxon>Craniata</taxon>
        <taxon>Vertebrata</taxon>
        <taxon>Euteleostomi</taxon>
        <taxon>Actinopterygii</taxon>
        <taxon>Neopterygii</taxon>
        <taxon>Teleostei</taxon>
        <taxon>Protacanthopterygii</taxon>
        <taxon>Salmoniformes</taxon>
        <taxon>Salmonidae</taxon>
        <taxon>Coregoninae</taxon>
        <taxon>Coregonus</taxon>
    </lineage>
</organism>
<evidence type="ECO:0000313" key="2">
    <source>
        <dbReference type="EMBL" id="KAK6306787.1"/>
    </source>
</evidence>
<sequence length="123" mass="14503">MPRLIFAFFHRSAWCLWAVTQDGKDCFLIFVAHARGNACVQGHNGLVFEVLAPRFSSCMISDIVWQRVCWKLLENIPECWLESAHWACQRSRIMGNLVFKNKKAQFDITHKLLLLQYKYEVRR</sequence>
<dbReference type="Proteomes" id="UP001356427">
    <property type="component" value="Unassembled WGS sequence"/>
</dbReference>
<keyword evidence="3" id="KW-1185">Reference proteome</keyword>